<dbReference type="SUPFAM" id="SSF58104">
    <property type="entry name" value="Methyl-accepting chemotaxis protein (MCP) signaling domain"/>
    <property type="match status" value="1"/>
</dbReference>
<dbReference type="SMART" id="SM00283">
    <property type="entry name" value="MA"/>
    <property type="match status" value="1"/>
</dbReference>
<keyword evidence="8" id="KW-1185">Reference proteome</keyword>
<evidence type="ECO:0000256" key="1">
    <source>
        <dbReference type="ARBA" id="ARBA00023224"/>
    </source>
</evidence>
<dbReference type="InterPro" id="IPR003660">
    <property type="entry name" value="HAMP_dom"/>
</dbReference>
<dbReference type="Gene3D" id="1.10.8.500">
    <property type="entry name" value="HAMP domain in histidine kinase"/>
    <property type="match status" value="1"/>
</dbReference>
<dbReference type="SMART" id="SM00304">
    <property type="entry name" value="HAMP"/>
    <property type="match status" value="1"/>
</dbReference>
<evidence type="ECO:0000256" key="2">
    <source>
        <dbReference type="ARBA" id="ARBA00029447"/>
    </source>
</evidence>
<feature type="domain" description="Methyl-accepting transducer" evidence="5">
    <location>
        <begin position="429"/>
        <end position="665"/>
    </location>
</feature>
<dbReference type="PANTHER" id="PTHR32089">
    <property type="entry name" value="METHYL-ACCEPTING CHEMOTAXIS PROTEIN MCPB"/>
    <property type="match status" value="1"/>
</dbReference>
<gene>
    <name evidence="7" type="ORF">Q7A36_28245</name>
</gene>
<keyword evidence="4" id="KW-0812">Transmembrane</keyword>
<dbReference type="PANTHER" id="PTHR32089:SF112">
    <property type="entry name" value="LYSOZYME-LIKE PROTEIN-RELATED"/>
    <property type="match status" value="1"/>
</dbReference>
<evidence type="ECO:0000259" key="5">
    <source>
        <dbReference type="PROSITE" id="PS50111"/>
    </source>
</evidence>
<name>A0ABT9E7T1_9PROT</name>
<reference evidence="7 8" key="1">
    <citation type="submission" date="2023-08" db="EMBL/GenBank/DDBJ databases">
        <title>The draft genome sequence of Paracraurococcus sp. LOR1-02.</title>
        <authorList>
            <person name="Kingkaew E."/>
            <person name="Tanasupawat S."/>
        </authorList>
    </citation>
    <scope>NUCLEOTIDE SEQUENCE [LARGE SCALE GENOMIC DNA]</scope>
    <source>
        <strain evidence="7 8">LOR1-02</strain>
    </source>
</reference>
<protein>
    <submittedName>
        <fullName evidence="7">Methyl-accepting chemotaxis protein</fullName>
    </submittedName>
</protein>
<dbReference type="Proteomes" id="UP001243009">
    <property type="component" value="Unassembled WGS sequence"/>
</dbReference>
<evidence type="ECO:0000259" key="6">
    <source>
        <dbReference type="PROSITE" id="PS50885"/>
    </source>
</evidence>
<comment type="caution">
    <text evidence="7">The sequence shown here is derived from an EMBL/GenBank/DDBJ whole genome shotgun (WGS) entry which is preliminary data.</text>
</comment>
<feature type="transmembrane region" description="Helical" evidence="4">
    <location>
        <begin position="312"/>
        <end position="334"/>
    </location>
</feature>
<feature type="domain" description="HAMP" evidence="6">
    <location>
        <begin position="336"/>
        <end position="389"/>
    </location>
</feature>
<dbReference type="InterPro" id="IPR004089">
    <property type="entry name" value="MCPsignal_dom"/>
</dbReference>
<evidence type="ECO:0000256" key="4">
    <source>
        <dbReference type="SAM" id="Phobius"/>
    </source>
</evidence>
<organism evidence="7 8">
    <name type="scientific">Paracraurococcus lichenis</name>
    <dbReference type="NCBI Taxonomy" id="3064888"/>
    <lineage>
        <taxon>Bacteria</taxon>
        <taxon>Pseudomonadati</taxon>
        <taxon>Pseudomonadota</taxon>
        <taxon>Alphaproteobacteria</taxon>
        <taxon>Acetobacterales</taxon>
        <taxon>Roseomonadaceae</taxon>
        <taxon>Paracraurococcus</taxon>
    </lineage>
</organism>
<dbReference type="PROSITE" id="PS50885">
    <property type="entry name" value="HAMP"/>
    <property type="match status" value="1"/>
</dbReference>
<evidence type="ECO:0000313" key="8">
    <source>
        <dbReference type="Proteomes" id="UP001243009"/>
    </source>
</evidence>
<proteinExistence type="inferred from homology"/>
<dbReference type="EMBL" id="JAUTWS010000044">
    <property type="protein sequence ID" value="MDO9712266.1"/>
    <property type="molecule type" value="Genomic_DNA"/>
</dbReference>
<keyword evidence="4" id="KW-0472">Membrane</keyword>
<keyword evidence="1 3" id="KW-0807">Transducer</keyword>
<evidence type="ECO:0000313" key="7">
    <source>
        <dbReference type="EMBL" id="MDO9712266.1"/>
    </source>
</evidence>
<dbReference type="Gene3D" id="1.10.287.950">
    <property type="entry name" value="Methyl-accepting chemotaxis protein"/>
    <property type="match status" value="1"/>
</dbReference>
<comment type="similarity">
    <text evidence="2">Belongs to the methyl-accepting chemotaxis (MCP) protein family.</text>
</comment>
<dbReference type="PROSITE" id="PS50111">
    <property type="entry name" value="CHEMOTAXIS_TRANSDUC_2"/>
    <property type="match status" value="1"/>
</dbReference>
<sequence>MRLRTLFLVTISVIAGLGTIAAAVFVADQWATLRRVELAQRDARLLGSGLKLAAALNMERALINPRLAGPVAASAEQRAALEKPTGETDRALAAVRADATAADEAAVAALAERLAALRSGAMAAIGQERAQRPPAVVGRYVPDMIALMDRAGGFIQAVRARAQRNHPDSATVLEIATLAWTMRDWAGRQATLLIRAATTGEVMGPEQAEQAAEFRGRVLRLWDALGERVRGAGDPPRLTAAMARAEAGFWKAGGDIYATWVVPRRGQTLTTTGDEMIRQIMPIFDSLFPLRDAALEEAAARAEAARGDASRAVLLAVGQLLLLLATVAAATLAFNRRVVRPIGQLTETMRRLAARDLAAEVPATDRQDEIGAMAGALLVFRRGMQDAERLAAEQAAERGAREARTRRIEALVHGFEASAAAMMQELTAAAGALEATAGEMNGAATETGTRAGAAARAAGEASEGARTVAAAAEELSGSIREISRRTGQATEAAARAVANAERTDATVQALAEAAQRVGAVVELINAIAGQTNLLALNATIEAARAGEVGKGFAVVAEEVKSLAGQTAQATEEIGTQINEIRAVTGSAVEAIQGIAAAIREVRGIADAIAGAVEEQAAATRDIACTVQSAAAASGAVSSNIAAVTEGSSRTEAAATQVSGSASDLRRQAARFTTEIEGFVGSVRAA</sequence>
<keyword evidence="4" id="KW-1133">Transmembrane helix</keyword>
<dbReference type="Pfam" id="PF00672">
    <property type="entry name" value="HAMP"/>
    <property type="match status" value="1"/>
</dbReference>
<dbReference type="RefSeq" id="WP_305107121.1">
    <property type="nucleotide sequence ID" value="NZ_JAUTWS010000044.1"/>
</dbReference>
<dbReference type="Pfam" id="PF00015">
    <property type="entry name" value="MCPsignal"/>
    <property type="match status" value="1"/>
</dbReference>
<dbReference type="CDD" id="cd06225">
    <property type="entry name" value="HAMP"/>
    <property type="match status" value="1"/>
</dbReference>
<accession>A0ABT9E7T1</accession>
<evidence type="ECO:0000256" key="3">
    <source>
        <dbReference type="PROSITE-ProRule" id="PRU00284"/>
    </source>
</evidence>